<feature type="transmembrane region" description="Helical" evidence="2">
    <location>
        <begin position="6"/>
        <end position="25"/>
    </location>
</feature>
<dbReference type="PANTHER" id="PTHR35007:SF3">
    <property type="entry name" value="POSSIBLE CONSERVED ALANINE RICH MEMBRANE PROTEIN"/>
    <property type="match status" value="1"/>
</dbReference>
<keyword evidence="2" id="KW-0472">Membrane</keyword>
<feature type="transmembrane region" description="Helical" evidence="2">
    <location>
        <begin position="244"/>
        <end position="267"/>
    </location>
</feature>
<evidence type="ECO:0000313" key="4">
    <source>
        <dbReference type="Proteomes" id="UP000621500"/>
    </source>
</evidence>
<dbReference type="EMBL" id="BONX01000007">
    <property type="protein sequence ID" value="GIG94612.1"/>
    <property type="molecule type" value="Genomic_DNA"/>
</dbReference>
<keyword evidence="1" id="KW-0175">Coiled coil</keyword>
<name>A0ABQ4EIP3_9ACTN</name>
<gene>
    <name evidence="3" type="ORF">Pma05_11850</name>
</gene>
<evidence type="ECO:0000256" key="2">
    <source>
        <dbReference type="SAM" id="Phobius"/>
    </source>
</evidence>
<comment type="caution">
    <text evidence="3">The sequence shown here is derived from an EMBL/GenBank/DDBJ whole genome shotgun (WGS) entry which is preliminary data.</text>
</comment>
<sequence>MVTGMVAVVALLGAGFALSVFGVVAGLRRRAVQPTVLRPPVLTREMLIRAAIAVLIAAAVGLWTRWPVGALLAGIAAYALPTALGSDRHQKQALARTEAVAAWAEMLRDNLSTAAGLEQTILVTAPFAPPAIHDDIADLAASLRLGTRLPVALTELRERMDDPTGRLVVRALLQASQRQSRQLAELLSEMARRARERANLRLRIAPGHARIRTNARIIVIFTLAMAAGLTLFNRKFLAPYDDLMGQLVLVVVGLIFAAGFVGISRLARVGVDTPRRPS</sequence>
<accession>A0ABQ4EIP3</accession>
<keyword evidence="2" id="KW-1133">Transmembrane helix</keyword>
<dbReference type="PANTHER" id="PTHR35007">
    <property type="entry name" value="INTEGRAL MEMBRANE PROTEIN-RELATED"/>
    <property type="match status" value="1"/>
</dbReference>
<dbReference type="Proteomes" id="UP000621500">
    <property type="component" value="Unassembled WGS sequence"/>
</dbReference>
<evidence type="ECO:0000256" key="1">
    <source>
        <dbReference type="SAM" id="Coils"/>
    </source>
</evidence>
<feature type="transmembrane region" description="Helical" evidence="2">
    <location>
        <begin position="213"/>
        <end position="232"/>
    </location>
</feature>
<feature type="coiled-coil region" evidence="1">
    <location>
        <begin position="169"/>
        <end position="203"/>
    </location>
</feature>
<feature type="transmembrane region" description="Helical" evidence="2">
    <location>
        <begin position="46"/>
        <end position="63"/>
    </location>
</feature>
<evidence type="ECO:0000313" key="3">
    <source>
        <dbReference type="EMBL" id="GIG94612.1"/>
    </source>
</evidence>
<keyword evidence="2" id="KW-0812">Transmembrane</keyword>
<reference evidence="3 4" key="1">
    <citation type="submission" date="2021-01" db="EMBL/GenBank/DDBJ databases">
        <title>Whole genome shotgun sequence of Plantactinospora mayteni NBRC 109088.</title>
        <authorList>
            <person name="Komaki H."/>
            <person name="Tamura T."/>
        </authorList>
    </citation>
    <scope>NUCLEOTIDE SEQUENCE [LARGE SCALE GENOMIC DNA]</scope>
    <source>
        <strain evidence="3 4">NBRC 109088</strain>
    </source>
</reference>
<keyword evidence="4" id="KW-1185">Reference proteome</keyword>
<evidence type="ECO:0008006" key="5">
    <source>
        <dbReference type="Google" id="ProtNLM"/>
    </source>
</evidence>
<protein>
    <recommendedName>
        <fullName evidence="5">Type II secretion system protein</fullName>
    </recommendedName>
</protein>
<organism evidence="3 4">
    <name type="scientific">Plantactinospora mayteni</name>
    <dbReference type="NCBI Taxonomy" id="566021"/>
    <lineage>
        <taxon>Bacteria</taxon>
        <taxon>Bacillati</taxon>
        <taxon>Actinomycetota</taxon>
        <taxon>Actinomycetes</taxon>
        <taxon>Micromonosporales</taxon>
        <taxon>Micromonosporaceae</taxon>
        <taxon>Plantactinospora</taxon>
    </lineage>
</organism>
<feature type="transmembrane region" description="Helical" evidence="2">
    <location>
        <begin position="69"/>
        <end position="86"/>
    </location>
</feature>
<proteinExistence type="predicted"/>